<name>A0A385DH94_9ACTN</name>
<evidence type="ECO:0000256" key="2">
    <source>
        <dbReference type="SAM" id="MobiDB-lite"/>
    </source>
</evidence>
<proteinExistence type="predicted"/>
<dbReference type="EMBL" id="CP031742">
    <property type="protein sequence ID" value="AXQ57795.1"/>
    <property type="molecule type" value="Genomic_DNA"/>
</dbReference>
<organism evidence="3 4">
    <name type="scientific">Streptomyces koyangensis</name>
    <dbReference type="NCBI Taxonomy" id="188770"/>
    <lineage>
        <taxon>Bacteria</taxon>
        <taxon>Bacillati</taxon>
        <taxon>Actinomycetota</taxon>
        <taxon>Actinomycetes</taxon>
        <taxon>Kitasatosporales</taxon>
        <taxon>Streptomycetaceae</taxon>
        <taxon>Streptomyces</taxon>
        <taxon>Streptomyces aurantiacus group</taxon>
    </lineage>
</organism>
<accession>A0A385DH94</accession>
<dbReference type="GeneID" id="300117682"/>
<evidence type="ECO:0000313" key="4">
    <source>
        <dbReference type="Proteomes" id="UP000259636"/>
    </source>
</evidence>
<dbReference type="KEGG" id="sky:D0C37_26500"/>
<evidence type="ECO:0000313" key="3">
    <source>
        <dbReference type="EMBL" id="AXQ57795.1"/>
    </source>
</evidence>
<evidence type="ECO:0000256" key="1">
    <source>
        <dbReference type="SAM" id="Coils"/>
    </source>
</evidence>
<reference evidence="3 4" key="1">
    <citation type="submission" date="2018-08" db="EMBL/GenBank/DDBJ databases">
        <authorList>
            <person name="Ferrada E.E."/>
            <person name="Latorre B.A."/>
        </authorList>
    </citation>
    <scope>NUCLEOTIDE SEQUENCE [LARGE SCALE GENOMIC DNA]</scope>
    <source>
        <strain evidence="3 4">VK-A60T</strain>
    </source>
</reference>
<protein>
    <submittedName>
        <fullName evidence="3">Uncharacterized protein</fullName>
    </submittedName>
</protein>
<feature type="coiled-coil region" evidence="1">
    <location>
        <begin position="41"/>
        <end position="89"/>
    </location>
</feature>
<gene>
    <name evidence="3" type="ORF">D0C37_26500</name>
</gene>
<sequence length="179" mass="19654">MYRIIRTRTLHALRVDQEALPQYREEAVTAVQDAVAADLTVDRLSKRLAESEAQIEDLRAVVQQVTRERDDARAEQDQERAEVEAARAQVLLDAEDRVVLRALLRTARRQDARATRVYALFRSGALHSVHATADAAEAAAETEGAPRSGWTSLGPGAATPSAAEVPWRIQPLPLGGVQK</sequence>
<dbReference type="RefSeq" id="WP_117350435.1">
    <property type="nucleotide sequence ID" value="NZ_CP031742.1"/>
</dbReference>
<keyword evidence="1" id="KW-0175">Coiled coil</keyword>
<feature type="region of interest" description="Disordered" evidence="2">
    <location>
        <begin position="137"/>
        <end position="179"/>
    </location>
</feature>
<dbReference type="Proteomes" id="UP000259636">
    <property type="component" value="Chromosome"/>
</dbReference>
<dbReference type="AlphaFoldDB" id="A0A385DH94"/>